<dbReference type="InterPro" id="IPR022628">
    <property type="entry name" value="S-AdoMet_synt_N"/>
</dbReference>
<dbReference type="EC" id="2.5.1.6" evidence="10"/>
<keyword evidence="10" id="KW-0963">Cytoplasm</keyword>
<dbReference type="FunFam" id="3.30.300.10:FF:000004">
    <property type="entry name" value="S-adenosylmethionine synthase"/>
    <property type="match status" value="1"/>
</dbReference>
<comment type="cofactor">
    <cofactor evidence="10">
        <name>Mg(2+)</name>
        <dbReference type="ChEBI" id="CHEBI:18420"/>
    </cofactor>
    <text evidence="10">Binds 2 divalent ions per subunit.</text>
</comment>
<feature type="binding site" description="in other chain" evidence="10">
    <location>
        <position position="59"/>
    </location>
    <ligand>
        <name>L-methionine</name>
        <dbReference type="ChEBI" id="CHEBI:57844"/>
        <note>ligand shared between two neighboring subunits</note>
    </ligand>
</feature>
<evidence type="ECO:0000256" key="8">
    <source>
        <dbReference type="ARBA" id="ARBA00022842"/>
    </source>
</evidence>
<dbReference type="NCBIfam" id="TIGR01034">
    <property type="entry name" value="metK"/>
    <property type="match status" value="1"/>
</dbReference>
<dbReference type="Pfam" id="PF02773">
    <property type="entry name" value="S-AdoMet_synt_C"/>
    <property type="match status" value="1"/>
</dbReference>
<dbReference type="InterPro" id="IPR022630">
    <property type="entry name" value="S-AdoMet_synt_C"/>
</dbReference>
<keyword evidence="7 10" id="KW-0067">ATP-binding</keyword>
<keyword evidence="4 10" id="KW-0808">Transferase</keyword>
<comment type="similarity">
    <text evidence="2 10 12">Belongs to the AdoMet synthase family.</text>
</comment>
<comment type="catalytic activity">
    <reaction evidence="10">
        <text>L-methionine + ATP + H2O = S-adenosyl-L-methionine + phosphate + diphosphate</text>
        <dbReference type="Rhea" id="RHEA:21080"/>
        <dbReference type="ChEBI" id="CHEBI:15377"/>
        <dbReference type="ChEBI" id="CHEBI:30616"/>
        <dbReference type="ChEBI" id="CHEBI:33019"/>
        <dbReference type="ChEBI" id="CHEBI:43474"/>
        <dbReference type="ChEBI" id="CHEBI:57844"/>
        <dbReference type="ChEBI" id="CHEBI:59789"/>
        <dbReference type="EC" id="2.5.1.6"/>
    </reaction>
</comment>
<dbReference type="EMBL" id="JF811936">
    <property type="protein sequence ID" value="AEP19858.1"/>
    <property type="molecule type" value="Genomic_DNA"/>
</dbReference>
<dbReference type="FunFam" id="3.30.300.10:FF:000003">
    <property type="entry name" value="S-adenosylmethionine synthase"/>
    <property type="match status" value="1"/>
</dbReference>
<name>G4XHF8_9BACL</name>
<evidence type="ECO:0000256" key="7">
    <source>
        <dbReference type="ARBA" id="ARBA00022840"/>
    </source>
</evidence>
<feature type="domain" description="S-adenosylmethionine synthetase N-terminal" evidence="13">
    <location>
        <begin position="7"/>
        <end position="103"/>
    </location>
</feature>
<comment type="cofactor">
    <cofactor evidence="10">
        <name>K(+)</name>
        <dbReference type="ChEBI" id="CHEBI:29103"/>
    </cofactor>
    <text evidence="10">Binds 1 potassium ion per subunit.</text>
</comment>
<feature type="domain" description="S-adenosylmethionine synthetase C-terminal" evidence="15">
    <location>
        <begin position="248"/>
        <end position="387"/>
    </location>
</feature>
<protein>
    <recommendedName>
        <fullName evidence="10">S-adenosylmethionine synthase</fullName>
        <shortName evidence="10">AdoMet synthase</shortName>
        <ecNumber evidence="10">2.5.1.6</ecNumber>
    </recommendedName>
    <alternativeName>
        <fullName evidence="10">MAT</fullName>
    </alternativeName>
    <alternativeName>
        <fullName evidence="10">Methionine adenosyltransferase</fullName>
    </alternativeName>
</protein>
<evidence type="ECO:0000256" key="9">
    <source>
        <dbReference type="ARBA" id="ARBA00022958"/>
    </source>
</evidence>
<evidence type="ECO:0000256" key="11">
    <source>
        <dbReference type="RuleBase" id="RU000542"/>
    </source>
</evidence>
<feature type="domain" description="S-adenosylmethionine synthetase central" evidence="14">
    <location>
        <begin position="129"/>
        <end position="246"/>
    </location>
</feature>
<evidence type="ECO:0000313" key="16">
    <source>
        <dbReference type="EMBL" id="AEP19858.1"/>
    </source>
</evidence>
<feature type="binding site" evidence="10">
    <location>
        <position position="20"/>
    </location>
    <ligand>
        <name>Mg(2+)</name>
        <dbReference type="ChEBI" id="CHEBI:18420"/>
    </ligand>
</feature>
<dbReference type="PANTHER" id="PTHR11964">
    <property type="entry name" value="S-ADENOSYLMETHIONINE SYNTHETASE"/>
    <property type="match status" value="1"/>
</dbReference>
<feature type="binding site" evidence="10">
    <location>
        <position position="254"/>
    </location>
    <ligand>
        <name>L-methionine</name>
        <dbReference type="ChEBI" id="CHEBI:57844"/>
        <note>ligand shared between two neighboring subunits</note>
    </ligand>
</feature>
<dbReference type="InterPro" id="IPR022636">
    <property type="entry name" value="S-AdoMet_synthetase_sfam"/>
</dbReference>
<feature type="binding site" description="in other chain" evidence="10">
    <location>
        <begin position="178"/>
        <end position="180"/>
    </location>
    <ligand>
        <name>ATP</name>
        <dbReference type="ChEBI" id="CHEBI:30616"/>
        <note>ligand shared between two neighboring subunits</note>
    </ligand>
</feature>
<evidence type="ECO:0000259" key="15">
    <source>
        <dbReference type="Pfam" id="PF02773"/>
    </source>
</evidence>
<dbReference type="PROSITE" id="PS00377">
    <property type="entry name" value="ADOMET_SYNTHASE_2"/>
    <property type="match status" value="1"/>
</dbReference>
<gene>
    <name evidence="10 16" type="primary">metK</name>
</gene>
<comment type="function">
    <text evidence="10">Catalyzes the formation of S-adenosylmethionine (AdoMet) from methionine and ATP. The overall synthetic reaction is composed of two sequential steps, AdoMet formation and the subsequent tripolyphosphate hydrolysis which occurs prior to release of AdoMet from the enzyme.</text>
</comment>
<keyword evidence="5 10" id="KW-0479">Metal-binding</keyword>
<evidence type="ECO:0000256" key="3">
    <source>
        <dbReference type="ARBA" id="ARBA00022563"/>
    </source>
</evidence>
<feature type="binding site" evidence="10">
    <location>
        <position position="281"/>
    </location>
    <ligand>
        <name>ATP</name>
        <dbReference type="ChEBI" id="CHEBI:30616"/>
        <note>ligand shared between two neighboring subunits</note>
    </ligand>
</feature>
<dbReference type="Gene3D" id="3.30.300.10">
    <property type="match status" value="3"/>
</dbReference>
<feature type="binding site" description="in other chain" evidence="10">
    <location>
        <begin position="245"/>
        <end position="246"/>
    </location>
    <ligand>
        <name>ATP</name>
        <dbReference type="ChEBI" id="CHEBI:30616"/>
        <note>ligand shared between two neighboring subunits</note>
    </ligand>
</feature>
<feature type="region of interest" description="Flexible loop" evidence="10">
    <location>
        <begin position="102"/>
        <end position="112"/>
    </location>
</feature>
<comment type="pathway">
    <text evidence="1 10">Amino-acid biosynthesis; S-adenosyl-L-methionine biosynthesis; S-adenosyl-L-methionine from L-methionine: step 1/1.</text>
</comment>
<proteinExistence type="inferred from homology"/>
<evidence type="ECO:0000256" key="5">
    <source>
        <dbReference type="ARBA" id="ARBA00022723"/>
    </source>
</evidence>
<feature type="binding site" description="in other chain" evidence="10">
    <location>
        <position position="18"/>
    </location>
    <ligand>
        <name>ATP</name>
        <dbReference type="ChEBI" id="CHEBI:30616"/>
        <note>ligand shared between two neighboring subunits</note>
    </ligand>
</feature>
<dbReference type="HAMAP" id="MF_00086">
    <property type="entry name" value="S_AdoMet_synth1"/>
    <property type="match status" value="1"/>
</dbReference>
<evidence type="ECO:0000256" key="2">
    <source>
        <dbReference type="ARBA" id="ARBA00009685"/>
    </source>
</evidence>
<reference evidence="16" key="1">
    <citation type="submission" date="2011-04" db="EMBL/GenBank/DDBJ databases">
        <title>Divergence of Firmicutes form the Cuatro Cienegas Basin, Mexico: a window to the Precambrian.</title>
        <authorList>
            <person name="Moreno-Letelier A."/>
            <person name="Olmedo G."/>
            <person name="Souza V."/>
        </authorList>
    </citation>
    <scope>NUCLEOTIDE SEQUENCE</scope>
    <source>
        <strain evidence="16">EPVM</strain>
    </source>
</reference>
<feature type="binding site" description="in other chain" evidence="10">
    <location>
        <position position="285"/>
    </location>
    <ligand>
        <name>L-methionine</name>
        <dbReference type="ChEBI" id="CHEBI:57844"/>
        <note>ligand shared between two neighboring subunits</note>
    </ligand>
</feature>
<evidence type="ECO:0000256" key="6">
    <source>
        <dbReference type="ARBA" id="ARBA00022741"/>
    </source>
</evidence>
<dbReference type="PIRSF" id="PIRSF000497">
    <property type="entry name" value="MAT"/>
    <property type="match status" value="1"/>
</dbReference>
<dbReference type="AlphaFoldDB" id="G4XHF8"/>
<dbReference type="InterPro" id="IPR022631">
    <property type="entry name" value="ADOMET_SYNTHASE_CS"/>
</dbReference>
<evidence type="ECO:0000256" key="4">
    <source>
        <dbReference type="ARBA" id="ARBA00022679"/>
    </source>
</evidence>
<feature type="binding site" description="in other chain" evidence="10">
    <location>
        <position position="102"/>
    </location>
    <ligand>
        <name>L-methionine</name>
        <dbReference type="ChEBI" id="CHEBI:57844"/>
        <note>ligand shared between two neighboring subunits</note>
    </ligand>
</feature>
<dbReference type="Pfam" id="PF00438">
    <property type="entry name" value="S-AdoMet_synt_N"/>
    <property type="match status" value="1"/>
</dbReference>
<dbReference type="GO" id="GO:0006556">
    <property type="term" value="P:S-adenosylmethionine biosynthetic process"/>
    <property type="evidence" value="ECO:0007669"/>
    <property type="project" value="UniProtKB-UniRule"/>
</dbReference>
<keyword evidence="8 10" id="KW-0460">Magnesium</keyword>
<feature type="binding site" evidence="10">
    <location>
        <position position="277"/>
    </location>
    <ligand>
        <name>ATP</name>
        <dbReference type="ChEBI" id="CHEBI:30616"/>
        <note>ligand shared between two neighboring subunits</note>
    </ligand>
</feature>
<keyword evidence="9 10" id="KW-0630">Potassium</keyword>
<dbReference type="UniPathway" id="UPA00315">
    <property type="reaction ID" value="UER00080"/>
</dbReference>
<evidence type="ECO:0000256" key="1">
    <source>
        <dbReference type="ARBA" id="ARBA00005224"/>
    </source>
</evidence>
<feature type="binding site" evidence="10">
    <location>
        <position position="46"/>
    </location>
    <ligand>
        <name>K(+)</name>
        <dbReference type="ChEBI" id="CHEBI:29103"/>
    </ligand>
</feature>
<dbReference type="GO" id="GO:0006730">
    <property type="term" value="P:one-carbon metabolic process"/>
    <property type="evidence" value="ECO:0007669"/>
    <property type="project" value="UniProtKB-KW"/>
</dbReference>
<evidence type="ECO:0000259" key="14">
    <source>
        <dbReference type="Pfam" id="PF02772"/>
    </source>
</evidence>
<dbReference type="GO" id="GO:0005737">
    <property type="term" value="C:cytoplasm"/>
    <property type="evidence" value="ECO:0007669"/>
    <property type="project" value="UniProtKB-SubCell"/>
</dbReference>
<dbReference type="GO" id="GO:0000287">
    <property type="term" value="F:magnesium ion binding"/>
    <property type="evidence" value="ECO:0007669"/>
    <property type="project" value="UniProtKB-UniRule"/>
</dbReference>
<keyword evidence="6 10" id="KW-0547">Nucleotide-binding</keyword>
<dbReference type="InterPro" id="IPR022629">
    <property type="entry name" value="S-AdoMet_synt_central"/>
</dbReference>
<dbReference type="InterPro" id="IPR002133">
    <property type="entry name" value="S-AdoMet_synthetase"/>
</dbReference>
<feature type="binding site" evidence="10">
    <location>
        <position position="254"/>
    </location>
    <ligand>
        <name>ATP</name>
        <dbReference type="ChEBI" id="CHEBI:30616"/>
        <note>ligand shared between two neighboring subunits</note>
    </ligand>
</feature>
<keyword evidence="3 10" id="KW-0554">One-carbon metabolism</keyword>
<organism evidence="16">
    <name type="scientific">Exiguobacterium sp. EPVM</name>
    <dbReference type="NCBI Taxonomy" id="999694"/>
    <lineage>
        <taxon>Bacteria</taxon>
        <taxon>Bacillati</taxon>
        <taxon>Bacillota</taxon>
        <taxon>Bacilli</taxon>
        <taxon>Bacillales</taxon>
        <taxon>Bacillales Family XII. Incertae Sedis</taxon>
        <taxon>Exiguobacterium</taxon>
    </lineage>
</organism>
<dbReference type="CDD" id="cd18079">
    <property type="entry name" value="S-AdoMet_synt"/>
    <property type="match status" value="1"/>
</dbReference>
<evidence type="ECO:0000256" key="10">
    <source>
        <dbReference type="HAMAP-Rule" id="MF_00086"/>
    </source>
</evidence>
<dbReference type="GO" id="GO:0004478">
    <property type="term" value="F:methionine adenosyltransferase activity"/>
    <property type="evidence" value="ECO:0007669"/>
    <property type="project" value="UniProtKB-UniRule"/>
</dbReference>
<dbReference type="SUPFAM" id="SSF55973">
    <property type="entry name" value="S-adenosylmethionine synthetase"/>
    <property type="match status" value="3"/>
</dbReference>
<dbReference type="GO" id="GO:0005524">
    <property type="term" value="F:ATP binding"/>
    <property type="evidence" value="ECO:0007669"/>
    <property type="project" value="UniProtKB-UniRule"/>
</dbReference>
<accession>G4XHF8</accession>
<comment type="subunit">
    <text evidence="10">Homotetramer; dimer of dimers.</text>
</comment>
<sequence length="402" mass="43581">MANLNRRLFTSESVTEGHPDKICDQISDAILDAILAEDPNARVAAETSVTTGLVLVAGEITTSTYVDIPKVVRETVREIGYTRAKYGFDAETCAVLTSIDEQSVDIAQGVDQALEAREGQMTEEEIDAIGAGDQGLMFGYATKETPELMPLPISLAHKLSRRLAEVRKNGTLAYLRPDGKTQVTVEYDEANNPVRIDTIVISTQHAEDITLEQIQADLKEHVIDAVIPSELIDADTKYFINPTGRFVIGGPQGDAGLTGRKIIVDTYGGYARHGGGAFSGKDPTKVDRSAAYAARYVAKNLVAAGLADKAEVQLAYAIGVAHPVSIAVDTFGTGKLSETELVELIRENFDLRPAGIIKMLDLRRPIYKQTAAYGHFGRTDVELPWEQTDKAAVLEEGAKRFA</sequence>
<dbReference type="Pfam" id="PF02772">
    <property type="entry name" value="S-AdoMet_synt_M"/>
    <property type="match status" value="1"/>
</dbReference>
<evidence type="ECO:0000259" key="13">
    <source>
        <dbReference type="Pfam" id="PF00438"/>
    </source>
</evidence>
<evidence type="ECO:0000256" key="12">
    <source>
        <dbReference type="RuleBase" id="RU004462"/>
    </source>
</evidence>
<comment type="subcellular location">
    <subcellularLocation>
        <location evidence="10 11">Cytoplasm</location>
    </subcellularLocation>
</comment>
<feature type="binding site" description="in other chain" evidence="10">
    <location>
        <begin position="260"/>
        <end position="261"/>
    </location>
    <ligand>
        <name>ATP</name>
        <dbReference type="ChEBI" id="CHEBI:30616"/>
        <note>ligand shared between two neighboring subunits</note>
    </ligand>
</feature>
<dbReference type="PROSITE" id="PS00376">
    <property type="entry name" value="ADOMET_SYNTHASE_1"/>
    <property type="match status" value="1"/>
</dbReference>